<comment type="subcellular location">
    <subcellularLocation>
        <location evidence="1">Cell membrane</location>
        <topology evidence="1">Multi-pass membrane protein</topology>
    </subcellularLocation>
</comment>
<evidence type="ECO:0000256" key="2">
    <source>
        <dbReference type="ARBA" id="ARBA00022475"/>
    </source>
</evidence>
<dbReference type="EMBL" id="RBTP01000012">
    <property type="protein sequence ID" value="RMT83977.1"/>
    <property type="molecule type" value="Genomic_DNA"/>
</dbReference>
<dbReference type="PANTHER" id="PTHR43124:SF3">
    <property type="entry name" value="CHLORAMPHENICOL EFFLUX PUMP RV0191"/>
    <property type="match status" value="1"/>
</dbReference>
<feature type="transmembrane region" description="Helical" evidence="6">
    <location>
        <begin position="71"/>
        <end position="90"/>
    </location>
</feature>
<feature type="transmembrane region" description="Helical" evidence="6">
    <location>
        <begin position="131"/>
        <end position="148"/>
    </location>
</feature>
<keyword evidence="4 6" id="KW-1133">Transmembrane helix</keyword>
<keyword evidence="5 6" id="KW-0472">Membrane</keyword>
<protein>
    <submittedName>
        <fullName evidence="8">Major facilitator family transporter</fullName>
    </submittedName>
</protein>
<evidence type="ECO:0000313" key="8">
    <source>
        <dbReference type="EMBL" id="RMT83977.1"/>
    </source>
</evidence>
<dbReference type="SUPFAM" id="SSF103473">
    <property type="entry name" value="MFS general substrate transporter"/>
    <property type="match status" value="1"/>
</dbReference>
<dbReference type="GO" id="GO:0022857">
    <property type="term" value="F:transmembrane transporter activity"/>
    <property type="evidence" value="ECO:0007669"/>
    <property type="project" value="InterPro"/>
</dbReference>
<evidence type="ECO:0000256" key="5">
    <source>
        <dbReference type="ARBA" id="ARBA00023136"/>
    </source>
</evidence>
<dbReference type="InterPro" id="IPR020846">
    <property type="entry name" value="MFS_dom"/>
</dbReference>
<feature type="transmembrane region" description="Helical" evidence="6">
    <location>
        <begin position="188"/>
        <end position="208"/>
    </location>
</feature>
<evidence type="ECO:0000256" key="4">
    <source>
        <dbReference type="ARBA" id="ARBA00022989"/>
    </source>
</evidence>
<organism evidence="8 9">
    <name type="scientific">Pseudomonas viridiflava</name>
    <name type="common">Phytomonas viridiflava</name>
    <dbReference type="NCBI Taxonomy" id="33069"/>
    <lineage>
        <taxon>Bacteria</taxon>
        <taxon>Pseudomonadati</taxon>
        <taxon>Pseudomonadota</taxon>
        <taxon>Gammaproteobacteria</taxon>
        <taxon>Pseudomonadales</taxon>
        <taxon>Pseudomonadaceae</taxon>
        <taxon>Pseudomonas</taxon>
    </lineage>
</organism>
<dbReference type="AlphaFoldDB" id="A0A3M5PIF3"/>
<dbReference type="PROSITE" id="PS50850">
    <property type="entry name" value="MFS"/>
    <property type="match status" value="1"/>
</dbReference>
<dbReference type="InterPro" id="IPR050189">
    <property type="entry name" value="MFS_Efflux_Transporters"/>
</dbReference>
<accession>A0A3M5PIF3</accession>
<dbReference type="GO" id="GO:0005886">
    <property type="term" value="C:plasma membrane"/>
    <property type="evidence" value="ECO:0007669"/>
    <property type="project" value="UniProtKB-SubCell"/>
</dbReference>
<evidence type="ECO:0000256" key="1">
    <source>
        <dbReference type="ARBA" id="ARBA00004651"/>
    </source>
</evidence>
<feature type="transmembrane region" description="Helical" evidence="6">
    <location>
        <begin position="102"/>
        <end position="125"/>
    </location>
</feature>
<dbReference type="InterPro" id="IPR036259">
    <property type="entry name" value="MFS_trans_sf"/>
</dbReference>
<feature type="transmembrane region" description="Helical" evidence="6">
    <location>
        <begin position="296"/>
        <end position="314"/>
    </location>
</feature>
<dbReference type="Proteomes" id="UP000273854">
    <property type="component" value="Unassembled WGS sequence"/>
</dbReference>
<feature type="domain" description="Major facilitator superfamily (MFS) profile" evidence="7">
    <location>
        <begin position="36"/>
        <end position="413"/>
    </location>
</feature>
<sequence length="422" mass="44346">MDHPCASPYIYTDQYISRESDMATDETQGGKLPFGALLALAMTGFICIVTETLPAGLLPEIGSGLAVSPSFAGQMVTVYALGSLLAAIPLTIATQSWRRRTVLLLPILGFLIFNSVTALSSSYWLTLVARFFAGASAGLVWSLIAGYARRMVVPQLQGRAMAIAMVGTPIALSLGVPLGTWLGGLMGWRMAFGLMSGMTLVLIAWVLIKVPDYPGQSSSERMALRQVFFTPGVRSVLGVVFTWMLAHNILYTYVAPFVSEAGLANDVDVVLLAFGVAALAGIWVTGRLVDRHLRTTVLASLAIFAAVSVFFGLFPGSTLAIYIGVFIWGLTFGGAATLLQTALADSAAEGADVALSMNVVVWNSAIAGGGIVGGVLLGQWGAGSFPWVLLMLLLAGLVIASQARVHGFTQGVRQSGQLVAGH</sequence>
<feature type="transmembrane region" description="Helical" evidence="6">
    <location>
        <begin position="320"/>
        <end position="339"/>
    </location>
</feature>
<feature type="transmembrane region" description="Helical" evidence="6">
    <location>
        <begin position="160"/>
        <end position="182"/>
    </location>
</feature>
<comment type="caution">
    <text evidence="8">The sequence shown here is derived from an EMBL/GenBank/DDBJ whole genome shotgun (WGS) entry which is preliminary data.</text>
</comment>
<dbReference type="CDD" id="cd17324">
    <property type="entry name" value="MFS_NepI_like"/>
    <property type="match status" value="1"/>
</dbReference>
<feature type="transmembrane region" description="Helical" evidence="6">
    <location>
        <begin position="228"/>
        <end position="249"/>
    </location>
</feature>
<dbReference type="Pfam" id="PF07690">
    <property type="entry name" value="MFS_1"/>
    <property type="match status" value="1"/>
</dbReference>
<evidence type="ECO:0000256" key="6">
    <source>
        <dbReference type="SAM" id="Phobius"/>
    </source>
</evidence>
<evidence type="ECO:0000313" key="9">
    <source>
        <dbReference type="Proteomes" id="UP000273854"/>
    </source>
</evidence>
<dbReference type="PANTHER" id="PTHR43124">
    <property type="entry name" value="PURINE EFFLUX PUMP PBUE"/>
    <property type="match status" value="1"/>
</dbReference>
<feature type="transmembrane region" description="Helical" evidence="6">
    <location>
        <begin position="360"/>
        <end position="381"/>
    </location>
</feature>
<keyword evidence="2" id="KW-1003">Cell membrane</keyword>
<gene>
    <name evidence="8" type="ORF">ALP40_04898</name>
</gene>
<feature type="transmembrane region" description="Helical" evidence="6">
    <location>
        <begin position="32"/>
        <end position="51"/>
    </location>
</feature>
<proteinExistence type="predicted"/>
<feature type="transmembrane region" description="Helical" evidence="6">
    <location>
        <begin position="387"/>
        <end position="405"/>
    </location>
</feature>
<reference evidence="8 9" key="1">
    <citation type="submission" date="2018-08" db="EMBL/GenBank/DDBJ databases">
        <title>Recombination of ecologically and evolutionarily significant loci maintains genetic cohesion in the Pseudomonas syringae species complex.</title>
        <authorList>
            <person name="Dillon M."/>
            <person name="Thakur S."/>
            <person name="Almeida R.N.D."/>
            <person name="Weir B.S."/>
            <person name="Guttman D.S."/>
        </authorList>
    </citation>
    <scope>NUCLEOTIDE SEQUENCE [LARGE SCALE GENOMIC DNA]</scope>
    <source>
        <strain evidence="8 9">ICMP 19473</strain>
    </source>
</reference>
<evidence type="ECO:0000259" key="7">
    <source>
        <dbReference type="PROSITE" id="PS50850"/>
    </source>
</evidence>
<dbReference type="InterPro" id="IPR011701">
    <property type="entry name" value="MFS"/>
</dbReference>
<feature type="transmembrane region" description="Helical" evidence="6">
    <location>
        <begin position="269"/>
        <end position="289"/>
    </location>
</feature>
<evidence type="ECO:0000256" key="3">
    <source>
        <dbReference type="ARBA" id="ARBA00022692"/>
    </source>
</evidence>
<dbReference type="Gene3D" id="1.20.1250.20">
    <property type="entry name" value="MFS general substrate transporter like domains"/>
    <property type="match status" value="1"/>
</dbReference>
<name>A0A3M5PIF3_PSEVI</name>
<keyword evidence="3 6" id="KW-0812">Transmembrane</keyword>